<dbReference type="AlphaFoldDB" id="A0A8J4YWS7"/>
<dbReference type="EMBL" id="JACEEZ010000568">
    <property type="protein sequence ID" value="KAG0730056.1"/>
    <property type="molecule type" value="Genomic_DNA"/>
</dbReference>
<evidence type="ECO:0000313" key="2">
    <source>
        <dbReference type="EMBL" id="KAG0730056.1"/>
    </source>
</evidence>
<reference evidence="2" key="1">
    <citation type="submission" date="2020-07" db="EMBL/GenBank/DDBJ databases">
        <title>The High-quality genome of the commercially important snow crab, Chionoecetes opilio.</title>
        <authorList>
            <person name="Jeong J.-H."/>
            <person name="Ryu S."/>
        </authorList>
    </citation>
    <scope>NUCLEOTIDE SEQUENCE</scope>
    <source>
        <strain evidence="2">MADBK_172401_WGS</strain>
        <tissue evidence="2">Digestive gland</tissue>
    </source>
</reference>
<feature type="compositionally biased region" description="Low complexity" evidence="1">
    <location>
        <begin position="50"/>
        <end position="74"/>
    </location>
</feature>
<feature type="compositionally biased region" description="Basic and acidic residues" evidence="1">
    <location>
        <begin position="94"/>
        <end position="103"/>
    </location>
</feature>
<sequence>MRGRPLRKVVTPVGDGRARAWCSRPSPPWAGIDVEEIVIGPGGGDEADRFGSSQTRQGRSSRSGASRRGGRVFSPPAAQALTRARFSRPPSPVKEGRGRRLLGDAHMGPGHHLARPRPISLREGGEGFEEGRSFPGPGVEQWGDITVPRTCDDKRVKGISSLFSCW</sequence>
<keyword evidence="3" id="KW-1185">Reference proteome</keyword>
<comment type="caution">
    <text evidence="2">The sequence shown here is derived from an EMBL/GenBank/DDBJ whole genome shotgun (WGS) entry which is preliminary data.</text>
</comment>
<name>A0A8J4YWS7_CHIOP</name>
<evidence type="ECO:0000313" key="3">
    <source>
        <dbReference type="Proteomes" id="UP000770661"/>
    </source>
</evidence>
<dbReference type="Proteomes" id="UP000770661">
    <property type="component" value="Unassembled WGS sequence"/>
</dbReference>
<accession>A0A8J4YWS7</accession>
<feature type="region of interest" description="Disordered" evidence="1">
    <location>
        <begin position="1"/>
        <end position="20"/>
    </location>
</feature>
<feature type="compositionally biased region" description="Basic and acidic residues" evidence="1">
    <location>
        <begin position="123"/>
        <end position="132"/>
    </location>
</feature>
<feature type="region of interest" description="Disordered" evidence="1">
    <location>
        <begin position="38"/>
        <end position="145"/>
    </location>
</feature>
<organism evidence="2 3">
    <name type="scientific">Chionoecetes opilio</name>
    <name type="common">Atlantic snow crab</name>
    <name type="synonym">Cancer opilio</name>
    <dbReference type="NCBI Taxonomy" id="41210"/>
    <lineage>
        <taxon>Eukaryota</taxon>
        <taxon>Metazoa</taxon>
        <taxon>Ecdysozoa</taxon>
        <taxon>Arthropoda</taxon>
        <taxon>Crustacea</taxon>
        <taxon>Multicrustacea</taxon>
        <taxon>Malacostraca</taxon>
        <taxon>Eumalacostraca</taxon>
        <taxon>Eucarida</taxon>
        <taxon>Decapoda</taxon>
        <taxon>Pleocyemata</taxon>
        <taxon>Brachyura</taxon>
        <taxon>Eubrachyura</taxon>
        <taxon>Majoidea</taxon>
        <taxon>Majidae</taxon>
        <taxon>Chionoecetes</taxon>
    </lineage>
</organism>
<proteinExistence type="predicted"/>
<protein>
    <submittedName>
        <fullName evidence="2">Uncharacterized protein</fullName>
    </submittedName>
</protein>
<evidence type="ECO:0000256" key="1">
    <source>
        <dbReference type="SAM" id="MobiDB-lite"/>
    </source>
</evidence>
<gene>
    <name evidence="2" type="ORF">GWK47_029082</name>
</gene>